<dbReference type="RefSeq" id="WP_377354240.1">
    <property type="nucleotide sequence ID" value="NZ_JBHTLQ010000040.1"/>
</dbReference>
<dbReference type="CDD" id="cd00090">
    <property type="entry name" value="HTH_ARSR"/>
    <property type="match status" value="1"/>
</dbReference>
<evidence type="ECO:0000259" key="1">
    <source>
        <dbReference type="SMART" id="SM00419"/>
    </source>
</evidence>
<sequence length="157" mass="16857">MFQTRKLYRGGGMVVVATRVQAGTGSAKTLSEPQVRLQLASRIFSFFVKLRGLHGIDAEGFQIVSGFVLAGLAEINKRQDQVFDAGQFSAHLTATALSEMTGIPRQTVRRKLAALEATGLVARDSDGGYSMTTYPSDLDILQIIQATLEPSAPPQSA</sequence>
<dbReference type="Pfam" id="PF12802">
    <property type="entry name" value="MarR_2"/>
    <property type="match status" value="1"/>
</dbReference>
<dbReference type="EMBL" id="JBHTLQ010000040">
    <property type="protein sequence ID" value="MFD1192012.1"/>
    <property type="molecule type" value="Genomic_DNA"/>
</dbReference>
<dbReference type="InterPro" id="IPR000835">
    <property type="entry name" value="HTH_MarR-typ"/>
</dbReference>
<dbReference type="SUPFAM" id="SSF46785">
    <property type="entry name" value="Winged helix' DNA-binding domain"/>
    <property type="match status" value="1"/>
</dbReference>
<name>A0ABW3T7N8_9CAUL</name>
<reference evidence="3" key="1">
    <citation type="journal article" date="2019" name="Int. J. Syst. Evol. Microbiol.">
        <title>The Global Catalogue of Microorganisms (GCM) 10K type strain sequencing project: providing services to taxonomists for standard genome sequencing and annotation.</title>
        <authorList>
            <consortium name="The Broad Institute Genomics Platform"/>
            <consortium name="The Broad Institute Genome Sequencing Center for Infectious Disease"/>
            <person name="Wu L."/>
            <person name="Ma J."/>
        </authorList>
    </citation>
    <scope>NUCLEOTIDE SEQUENCE [LARGE SCALE GENOMIC DNA]</scope>
    <source>
        <strain evidence="3">CCUG 55074</strain>
    </source>
</reference>
<dbReference type="InterPro" id="IPR011991">
    <property type="entry name" value="ArsR-like_HTH"/>
</dbReference>
<dbReference type="SMART" id="SM00419">
    <property type="entry name" value="HTH_CRP"/>
    <property type="match status" value="1"/>
</dbReference>
<evidence type="ECO:0000313" key="2">
    <source>
        <dbReference type="EMBL" id="MFD1192012.1"/>
    </source>
</evidence>
<dbReference type="Gene3D" id="1.10.10.10">
    <property type="entry name" value="Winged helix-like DNA-binding domain superfamily/Winged helix DNA-binding domain"/>
    <property type="match status" value="1"/>
</dbReference>
<gene>
    <name evidence="2" type="ORF">ACFQ27_15595</name>
</gene>
<protein>
    <submittedName>
        <fullName evidence="2">MarR family transcriptional regulator</fullName>
    </submittedName>
</protein>
<organism evidence="2 3">
    <name type="scientific">Phenylobacterium conjunctum</name>
    <dbReference type="NCBI Taxonomy" id="1298959"/>
    <lineage>
        <taxon>Bacteria</taxon>
        <taxon>Pseudomonadati</taxon>
        <taxon>Pseudomonadota</taxon>
        <taxon>Alphaproteobacteria</taxon>
        <taxon>Caulobacterales</taxon>
        <taxon>Caulobacteraceae</taxon>
        <taxon>Phenylobacterium</taxon>
    </lineage>
</organism>
<accession>A0ABW3T7N8</accession>
<dbReference type="InterPro" id="IPR036390">
    <property type="entry name" value="WH_DNA-bd_sf"/>
</dbReference>
<dbReference type="Proteomes" id="UP001597216">
    <property type="component" value="Unassembled WGS sequence"/>
</dbReference>
<evidence type="ECO:0000313" key="3">
    <source>
        <dbReference type="Proteomes" id="UP001597216"/>
    </source>
</evidence>
<proteinExistence type="predicted"/>
<feature type="domain" description="HTH crp-type" evidence="1">
    <location>
        <begin position="84"/>
        <end position="133"/>
    </location>
</feature>
<comment type="caution">
    <text evidence="2">The sequence shown here is derived from an EMBL/GenBank/DDBJ whole genome shotgun (WGS) entry which is preliminary data.</text>
</comment>
<dbReference type="InterPro" id="IPR012318">
    <property type="entry name" value="HTH_CRP"/>
</dbReference>
<keyword evidence="3" id="KW-1185">Reference proteome</keyword>
<dbReference type="InterPro" id="IPR036388">
    <property type="entry name" value="WH-like_DNA-bd_sf"/>
</dbReference>